<dbReference type="Proteomes" id="UP000016922">
    <property type="component" value="Unassembled WGS sequence"/>
</dbReference>
<dbReference type="EMBL" id="KE145368">
    <property type="protein sequence ID" value="EPE28331.1"/>
    <property type="molecule type" value="Genomic_DNA"/>
</dbReference>
<evidence type="ECO:0000313" key="2">
    <source>
        <dbReference type="EMBL" id="EPE28331.1"/>
    </source>
</evidence>
<dbReference type="InterPro" id="IPR036047">
    <property type="entry name" value="F-box-like_dom_sf"/>
</dbReference>
<dbReference type="SUPFAM" id="SSF81383">
    <property type="entry name" value="F-box domain"/>
    <property type="match status" value="1"/>
</dbReference>
<proteinExistence type="predicted"/>
<evidence type="ECO:0000259" key="1">
    <source>
        <dbReference type="PROSITE" id="PS50181"/>
    </source>
</evidence>
<feature type="domain" description="F-box" evidence="1">
    <location>
        <begin position="40"/>
        <end position="85"/>
    </location>
</feature>
<accession>S3D8K8</accession>
<dbReference type="SUPFAM" id="SSF52047">
    <property type="entry name" value="RNI-like"/>
    <property type="match status" value="1"/>
</dbReference>
<dbReference type="InterPro" id="IPR001810">
    <property type="entry name" value="F-box_dom"/>
</dbReference>
<dbReference type="RefSeq" id="XP_008084239.1">
    <property type="nucleotide sequence ID" value="XM_008086048.1"/>
</dbReference>
<dbReference type="CDD" id="cd09917">
    <property type="entry name" value="F-box_SF"/>
    <property type="match status" value="1"/>
</dbReference>
<reference evidence="2 3" key="1">
    <citation type="journal article" date="2013" name="BMC Genomics">
        <title>Genomics-driven discovery of the pneumocandin biosynthetic gene cluster in the fungus Glarea lozoyensis.</title>
        <authorList>
            <person name="Chen L."/>
            <person name="Yue Q."/>
            <person name="Zhang X."/>
            <person name="Xiang M."/>
            <person name="Wang C."/>
            <person name="Li S."/>
            <person name="Che Y."/>
            <person name="Ortiz-Lopez F.J."/>
            <person name="Bills G.F."/>
            <person name="Liu X."/>
            <person name="An Z."/>
        </authorList>
    </citation>
    <scope>NUCLEOTIDE SEQUENCE [LARGE SCALE GENOMIC DNA]</scope>
    <source>
        <strain evidence="3">ATCC 20868 / MF5171</strain>
    </source>
</reference>
<dbReference type="eggNOG" id="ENOG502SNWE">
    <property type="taxonomic scope" value="Eukaryota"/>
</dbReference>
<dbReference type="KEGG" id="glz:GLAREA_09451"/>
<name>S3D8K8_GLAL2</name>
<dbReference type="Pfam" id="PF00646">
    <property type="entry name" value="F-box"/>
    <property type="match status" value="1"/>
</dbReference>
<gene>
    <name evidence="2" type="ORF">GLAREA_09451</name>
</gene>
<dbReference type="AlphaFoldDB" id="S3D8K8"/>
<protein>
    <submittedName>
        <fullName evidence="2">F-box</fullName>
    </submittedName>
</protein>
<dbReference type="OrthoDB" id="3257981at2759"/>
<evidence type="ECO:0000313" key="3">
    <source>
        <dbReference type="Proteomes" id="UP000016922"/>
    </source>
</evidence>
<dbReference type="HOGENOM" id="CLU_453444_0_0_1"/>
<dbReference type="GeneID" id="19468499"/>
<dbReference type="PROSITE" id="PS50181">
    <property type="entry name" value="FBOX"/>
    <property type="match status" value="1"/>
</dbReference>
<sequence>MVDVDYLGYPLWIRDPGKILYPPLPLSVSKVLEGWPVDPDTLIFRLPSEILSQIVQDIDKKDLASLALVNSACRQLVRSRQFASVTMNYSEESCEILAQLMRESKGFLNNECPRWHLSTREILSEDDPSRALGNENDRIGFEEFTLNILSLIRGPSRLPHLETVEWRNSHDIPIADDYFIDTVTSSSNLRNIVLCNLRTSKQLSHARQSPSTPSQQLQCLFIQNCTFDNEDKADQIRVRDLIRGSSKSLETLFWDLEVYYNKSHVQNVQYSLVDDDSPAPVFENLRNLSLKAAFSDVQTWKCLLAPQLRILDIRAYAADDLSDQCLQELGHKRNLHTFSWARSAAKKTSVPLAFLKANTQISRLGLAVEGRGGSKPEHALEHDVLPLLIHAFQSLTSLQIFWDGWHLPAANLEMISQISTLEEIHLGTCSTNWSLDHDVILNSLGNLAKLKRIGFSHDEHRMPVFRLLNGDLYFNDDETPLDPGVNPNRVAHDRLEDIANSYLAVFQRLEWLAFDNVSFLTSGSVDDGSRRMATANSEIYRHFLDGVFY</sequence>
<organism evidence="2 3">
    <name type="scientific">Glarea lozoyensis (strain ATCC 20868 / MF5171)</name>
    <dbReference type="NCBI Taxonomy" id="1116229"/>
    <lineage>
        <taxon>Eukaryota</taxon>
        <taxon>Fungi</taxon>
        <taxon>Dikarya</taxon>
        <taxon>Ascomycota</taxon>
        <taxon>Pezizomycotina</taxon>
        <taxon>Leotiomycetes</taxon>
        <taxon>Helotiales</taxon>
        <taxon>Helotiaceae</taxon>
        <taxon>Glarea</taxon>
    </lineage>
</organism>
<keyword evidence="3" id="KW-1185">Reference proteome</keyword>